<evidence type="ECO:0000313" key="2">
    <source>
        <dbReference type="EnsemblPlants" id="OGLUM06G24420.1"/>
    </source>
</evidence>
<dbReference type="Gramene" id="OGLUM06G24420.1">
    <property type="protein sequence ID" value="OGLUM06G24420.1"/>
    <property type="gene ID" value="OGLUM06G24420"/>
</dbReference>
<name>A0A0E0ACP2_9ORYZ</name>
<reference evidence="2" key="2">
    <citation type="submission" date="2018-05" db="EMBL/GenBank/DDBJ databases">
        <title>OgluRS3 (Oryza glumaepatula Reference Sequence Version 3).</title>
        <authorList>
            <person name="Zhang J."/>
            <person name="Kudrna D."/>
            <person name="Lee S."/>
            <person name="Talag J."/>
            <person name="Welchert J."/>
            <person name="Wing R.A."/>
        </authorList>
    </citation>
    <scope>NUCLEOTIDE SEQUENCE [LARGE SCALE GENOMIC DNA]</scope>
</reference>
<keyword evidence="3" id="KW-1185">Reference proteome</keyword>
<dbReference type="EnsemblPlants" id="OGLUM06G24420.1">
    <property type="protein sequence ID" value="OGLUM06G24420.1"/>
    <property type="gene ID" value="OGLUM06G24420"/>
</dbReference>
<evidence type="ECO:0000313" key="3">
    <source>
        <dbReference type="Proteomes" id="UP000026961"/>
    </source>
</evidence>
<proteinExistence type="predicted"/>
<sequence>MQDSSPRHPRMGAEETTWRRGRCRWRRCRQQQGGNNRWEGRCAVGYGGRSAADDDARSRRSVSMPRDGRQEADATRSAMEGSHCRQRLVRWLRVEGVRRP</sequence>
<evidence type="ECO:0000256" key="1">
    <source>
        <dbReference type="SAM" id="MobiDB-lite"/>
    </source>
</evidence>
<dbReference type="AlphaFoldDB" id="A0A0E0ACP2"/>
<organism evidence="2">
    <name type="scientific">Oryza glumipatula</name>
    <dbReference type="NCBI Taxonomy" id="40148"/>
    <lineage>
        <taxon>Eukaryota</taxon>
        <taxon>Viridiplantae</taxon>
        <taxon>Streptophyta</taxon>
        <taxon>Embryophyta</taxon>
        <taxon>Tracheophyta</taxon>
        <taxon>Spermatophyta</taxon>
        <taxon>Magnoliopsida</taxon>
        <taxon>Liliopsida</taxon>
        <taxon>Poales</taxon>
        <taxon>Poaceae</taxon>
        <taxon>BOP clade</taxon>
        <taxon>Oryzoideae</taxon>
        <taxon>Oryzeae</taxon>
        <taxon>Oryzinae</taxon>
        <taxon>Oryza</taxon>
    </lineage>
</organism>
<dbReference type="Proteomes" id="UP000026961">
    <property type="component" value="Chromosome 6"/>
</dbReference>
<reference evidence="2" key="1">
    <citation type="submission" date="2015-04" db="UniProtKB">
        <authorList>
            <consortium name="EnsemblPlants"/>
        </authorList>
    </citation>
    <scope>IDENTIFICATION</scope>
</reference>
<accession>A0A0E0ACP2</accession>
<dbReference type="HOGENOM" id="CLU_2310489_0_0_1"/>
<protein>
    <submittedName>
        <fullName evidence="2">Uncharacterized protein</fullName>
    </submittedName>
</protein>
<feature type="region of interest" description="Disordered" evidence="1">
    <location>
        <begin position="31"/>
        <end position="81"/>
    </location>
</feature>